<feature type="domain" description="Amidase" evidence="1">
    <location>
        <begin position="24"/>
        <end position="430"/>
    </location>
</feature>
<name>A0A4R2NY47_RHOAD</name>
<reference evidence="2 3" key="1">
    <citation type="submission" date="2019-03" db="EMBL/GenBank/DDBJ databases">
        <title>Genomic Encyclopedia of Type Strains, Phase IV (KMG-IV): sequencing the most valuable type-strain genomes for metagenomic binning, comparative biology and taxonomic classification.</title>
        <authorList>
            <person name="Goeker M."/>
        </authorList>
    </citation>
    <scope>NUCLEOTIDE SEQUENCE [LARGE SCALE GENOMIC DNA]</scope>
    <source>
        <strain evidence="2 3">DSM 2781</strain>
    </source>
</reference>
<dbReference type="GO" id="GO:0016740">
    <property type="term" value="F:transferase activity"/>
    <property type="evidence" value="ECO:0007669"/>
    <property type="project" value="UniProtKB-KW"/>
</dbReference>
<keyword evidence="2" id="KW-0808">Transferase</keyword>
<evidence type="ECO:0000259" key="1">
    <source>
        <dbReference type="Pfam" id="PF01425"/>
    </source>
</evidence>
<comment type="caution">
    <text evidence="2">The sequence shown here is derived from an EMBL/GenBank/DDBJ whole genome shotgun (WGS) entry which is preliminary data.</text>
</comment>
<protein>
    <submittedName>
        <fullName evidence="2">Aspartyl-tRNA(Asn)/glutamyl-tRNA(Gln) amidotransferase subunit A</fullName>
    </submittedName>
</protein>
<dbReference type="Pfam" id="PF01425">
    <property type="entry name" value="Amidase"/>
    <property type="match status" value="1"/>
</dbReference>
<dbReference type="EMBL" id="SLXL01000001">
    <property type="protein sequence ID" value="TCP27183.1"/>
    <property type="molecule type" value="Genomic_DNA"/>
</dbReference>
<dbReference type="PANTHER" id="PTHR11895">
    <property type="entry name" value="TRANSAMIDASE"/>
    <property type="match status" value="1"/>
</dbReference>
<dbReference type="PROSITE" id="PS00571">
    <property type="entry name" value="AMIDASES"/>
    <property type="match status" value="1"/>
</dbReference>
<sequence>MDWRKMSAADLGRGIGAGDIDPMELCAAFLDAIAAHEYRDRIYARTTPHRALAEAEAARDRARAGQRLGPLDGVPISWKDLFDTAGVATEAGSALLAGRVPDRDAAVLDIATAQGLVCLGKTHMTELAFSGLGVNPMTATPPCILDPQAAPGGSSSGAAASVAHGLAAAGIGSDTGGSVRVPSVWNDLVGLKTTAGRLPLTGVVPLAPKFDTVGPLARTVEDVALLLAVLEGGTPADLRGASLAGARFLVLETVALDGVRDEPRAGFDHALDRFAAAGATLEWGRAPEVADAMALSGVLFATEAYGTWQAVIEAAPDKMYPEILKRFRGGRDHAGADYVAAWHALDRLRADWARRIAGYDAVLLPTCPILLPNVDRLLGDPDFFLSENLLTLRNTRIGNLMGAAVLTLPTGLPATGISLMGPPMFEERLLRLGAAAEVALA</sequence>
<evidence type="ECO:0000313" key="3">
    <source>
        <dbReference type="Proteomes" id="UP000295733"/>
    </source>
</evidence>
<evidence type="ECO:0000313" key="2">
    <source>
        <dbReference type="EMBL" id="TCP27183.1"/>
    </source>
</evidence>
<dbReference type="PANTHER" id="PTHR11895:SF176">
    <property type="entry name" value="AMIDASE AMID-RELATED"/>
    <property type="match status" value="1"/>
</dbReference>
<dbReference type="SUPFAM" id="SSF75304">
    <property type="entry name" value="Amidase signature (AS) enzymes"/>
    <property type="match status" value="1"/>
</dbReference>
<dbReference type="OrthoDB" id="9811471at2"/>
<dbReference type="RefSeq" id="WP_132598353.1">
    <property type="nucleotide sequence ID" value="NZ_NRRP01000001.1"/>
</dbReference>
<dbReference type="Proteomes" id="UP000295733">
    <property type="component" value="Unassembled WGS sequence"/>
</dbReference>
<dbReference type="AlphaFoldDB" id="A0A4R2NY47"/>
<organism evidence="2 3">
    <name type="scientific">Rhodovulum adriaticum</name>
    <name type="common">Rhodopseudomonas adriatica</name>
    <dbReference type="NCBI Taxonomy" id="35804"/>
    <lineage>
        <taxon>Bacteria</taxon>
        <taxon>Pseudomonadati</taxon>
        <taxon>Pseudomonadota</taxon>
        <taxon>Alphaproteobacteria</taxon>
        <taxon>Rhodobacterales</taxon>
        <taxon>Paracoccaceae</taxon>
        <taxon>Rhodovulum</taxon>
    </lineage>
</organism>
<accession>A0A4R2NY47</accession>
<dbReference type="InterPro" id="IPR000120">
    <property type="entry name" value="Amidase"/>
</dbReference>
<proteinExistence type="predicted"/>
<keyword evidence="3" id="KW-1185">Reference proteome</keyword>
<dbReference type="InterPro" id="IPR023631">
    <property type="entry name" value="Amidase_dom"/>
</dbReference>
<dbReference type="Gene3D" id="3.90.1300.10">
    <property type="entry name" value="Amidase signature (AS) domain"/>
    <property type="match status" value="1"/>
</dbReference>
<dbReference type="InterPro" id="IPR036928">
    <property type="entry name" value="AS_sf"/>
</dbReference>
<gene>
    <name evidence="2" type="ORF">EV656_10186</name>
</gene>
<dbReference type="InterPro" id="IPR020556">
    <property type="entry name" value="Amidase_CS"/>
</dbReference>